<evidence type="ECO:0000313" key="3">
    <source>
        <dbReference type="Proteomes" id="UP001169760"/>
    </source>
</evidence>
<evidence type="ECO:0000259" key="1">
    <source>
        <dbReference type="PROSITE" id="PS50943"/>
    </source>
</evidence>
<dbReference type="InterPro" id="IPR010982">
    <property type="entry name" value="Lambda_DNA-bd_dom_sf"/>
</dbReference>
<proteinExistence type="predicted"/>
<organism evidence="2 3">
    <name type="scientific">Saccharophagus degradans</name>
    <dbReference type="NCBI Taxonomy" id="86304"/>
    <lineage>
        <taxon>Bacteria</taxon>
        <taxon>Pseudomonadati</taxon>
        <taxon>Pseudomonadota</taxon>
        <taxon>Gammaproteobacteria</taxon>
        <taxon>Cellvibrionales</taxon>
        <taxon>Cellvibrionaceae</taxon>
        <taxon>Saccharophagus</taxon>
    </lineage>
</organism>
<dbReference type="Pfam" id="PF01381">
    <property type="entry name" value="HTH_3"/>
    <property type="match status" value="1"/>
</dbReference>
<dbReference type="SUPFAM" id="SSF47413">
    <property type="entry name" value="lambda repressor-like DNA-binding domains"/>
    <property type="match status" value="1"/>
</dbReference>
<feature type="domain" description="HTH cro/C1-type" evidence="1">
    <location>
        <begin position="7"/>
        <end position="60"/>
    </location>
</feature>
<evidence type="ECO:0000313" key="2">
    <source>
        <dbReference type="EMBL" id="MDO6421553.1"/>
    </source>
</evidence>
<dbReference type="Proteomes" id="UP001169760">
    <property type="component" value="Unassembled WGS sequence"/>
</dbReference>
<dbReference type="Gene3D" id="1.10.260.40">
    <property type="entry name" value="lambda repressor-like DNA-binding domains"/>
    <property type="match status" value="1"/>
</dbReference>
<dbReference type="EMBL" id="JAUOPB010000002">
    <property type="protein sequence ID" value="MDO6421553.1"/>
    <property type="molecule type" value="Genomic_DNA"/>
</dbReference>
<sequence>MNFIERIKELCRLEDLSREDFAEMCGMRYTRINNVLNSRGHIRIDELEQIGNAFPEYKHWIVFGVELPEAGQISPMTKHESGNSH</sequence>
<accession>A0AAW7X3M6</accession>
<dbReference type="AlphaFoldDB" id="A0AAW7X3M6"/>
<dbReference type="PROSITE" id="PS50943">
    <property type="entry name" value="HTH_CROC1"/>
    <property type="match status" value="1"/>
</dbReference>
<dbReference type="RefSeq" id="WP_303491051.1">
    <property type="nucleotide sequence ID" value="NZ_JAUOPB010000002.1"/>
</dbReference>
<dbReference type="GO" id="GO:0003677">
    <property type="term" value="F:DNA binding"/>
    <property type="evidence" value="ECO:0007669"/>
    <property type="project" value="InterPro"/>
</dbReference>
<dbReference type="SMART" id="SM00530">
    <property type="entry name" value="HTH_XRE"/>
    <property type="match status" value="1"/>
</dbReference>
<dbReference type="InterPro" id="IPR001387">
    <property type="entry name" value="Cro/C1-type_HTH"/>
</dbReference>
<reference evidence="2" key="1">
    <citation type="submission" date="2023-07" db="EMBL/GenBank/DDBJ databases">
        <title>Genome content predicts the carbon catabolic preferences of heterotrophic bacteria.</title>
        <authorList>
            <person name="Gralka M."/>
        </authorList>
    </citation>
    <scope>NUCLEOTIDE SEQUENCE</scope>
    <source>
        <strain evidence="2">I3M17_2</strain>
    </source>
</reference>
<comment type="caution">
    <text evidence="2">The sequence shown here is derived from an EMBL/GenBank/DDBJ whole genome shotgun (WGS) entry which is preliminary data.</text>
</comment>
<name>A0AAW7X3M6_9GAMM</name>
<dbReference type="CDD" id="cd00093">
    <property type="entry name" value="HTH_XRE"/>
    <property type="match status" value="1"/>
</dbReference>
<protein>
    <submittedName>
        <fullName evidence="2">Helix-turn-helix transcriptional regulator</fullName>
    </submittedName>
</protein>
<gene>
    <name evidence="2" type="ORF">Q4521_03620</name>
</gene>